<feature type="chain" id="PRO_5045222615" evidence="1">
    <location>
        <begin position="21"/>
        <end position="334"/>
    </location>
</feature>
<reference evidence="3" key="1">
    <citation type="journal article" date="2019" name="Int. J. Syst. Evol. Microbiol.">
        <title>The Global Catalogue of Microorganisms (GCM) 10K type strain sequencing project: providing services to taxonomists for standard genome sequencing and annotation.</title>
        <authorList>
            <consortium name="The Broad Institute Genomics Platform"/>
            <consortium name="The Broad Institute Genome Sequencing Center for Infectious Disease"/>
            <person name="Wu L."/>
            <person name="Ma J."/>
        </authorList>
    </citation>
    <scope>NUCLEOTIDE SEQUENCE [LARGE SCALE GENOMIC DNA]</scope>
    <source>
        <strain evidence="3">KCTC 42398</strain>
    </source>
</reference>
<evidence type="ECO:0000313" key="3">
    <source>
        <dbReference type="Proteomes" id="UP001597476"/>
    </source>
</evidence>
<dbReference type="EMBL" id="JBHULY010000039">
    <property type="protein sequence ID" value="MFD2727785.1"/>
    <property type="molecule type" value="Genomic_DNA"/>
</dbReference>
<organism evidence="2 3">
    <name type="scientific">Hyunsoonleella rubra</name>
    <dbReference type="NCBI Taxonomy" id="1737062"/>
    <lineage>
        <taxon>Bacteria</taxon>
        <taxon>Pseudomonadati</taxon>
        <taxon>Bacteroidota</taxon>
        <taxon>Flavobacteriia</taxon>
        <taxon>Flavobacteriales</taxon>
        <taxon>Flavobacteriaceae</taxon>
    </lineage>
</organism>
<dbReference type="InterPro" id="IPR019861">
    <property type="entry name" value="PorP/SprF_Bacteroidetes"/>
</dbReference>
<name>A0ABW5TGD8_9FLAO</name>
<gene>
    <name evidence="2" type="ORF">ACFSR8_16295</name>
</gene>
<keyword evidence="1" id="KW-0732">Signal</keyword>
<sequence length="334" mass="38105">MKAKLFFITLLVCFCFKAKAQDPIFTQYFMVPETLNPGFSGFEQATYFGVMHRTQWPHLDLQVDTQYAFLNTWLESSRDGMGVGFSILNQHETSTNYNHFQFNGNFAYIVSLANDWYFRPAIEVGYGMKSFNFRNLLLADQININAGTISAASGDPLASNANNRIVFFDFTAGFVFDKKNRRNNTDLWLGAAVKHLNQPNISFIDNANVPLDILYTIHGNYRFEYYDHNDMILSLNYMQQGQFNRLDLAATIKLHKLFLGAMAVTNPAKNSGNSHLLTSVNALVGLEFERLRFGFSYDFNTSNIGRTDGVYELSITYLADCLICRSPTNNERRK</sequence>
<evidence type="ECO:0000313" key="2">
    <source>
        <dbReference type="EMBL" id="MFD2727785.1"/>
    </source>
</evidence>
<keyword evidence="3" id="KW-1185">Reference proteome</keyword>
<dbReference type="RefSeq" id="WP_380293981.1">
    <property type="nucleotide sequence ID" value="NZ_JBHULY010000039.1"/>
</dbReference>
<dbReference type="Proteomes" id="UP001597476">
    <property type="component" value="Unassembled WGS sequence"/>
</dbReference>
<dbReference type="Pfam" id="PF11751">
    <property type="entry name" value="PorP_SprF"/>
    <property type="match status" value="1"/>
</dbReference>
<dbReference type="NCBIfam" id="TIGR03519">
    <property type="entry name" value="T9SS_PorP_fam"/>
    <property type="match status" value="1"/>
</dbReference>
<accession>A0ABW5TGD8</accession>
<protein>
    <submittedName>
        <fullName evidence="2">PorP/SprF family type IX secretion system membrane protein</fullName>
    </submittedName>
</protein>
<evidence type="ECO:0000256" key="1">
    <source>
        <dbReference type="SAM" id="SignalP"/>
    </source>
</evidence>
<comment type="caution">
    <text evidence="2">The sequence shown here is derived from an EMBL/GenBank/DDBJ whole genome shotgun (WGS) entry which is preliminary data.</text>
</comment>
<proteinExistence type="predicted"/>
<feature type="signal peptide" evidence="1">
    <location>
        <begin position="1"/>
        <end position="20"/>
    </location>
</feature>